<protein>
    <submittedName>
        <fullName evidence="2">Uncharacterized protein</fullName>
    </submittedName>
</protein>
<dbReference type="GeneID" id="36402367"/>
<feature type="compositionally biased region" description="Basic and acidic residues" evidence="1">
    <location>
        <begin position="62"/>
        <end position="71"/>
    </location>
</feature>
<sequence>MWSRSNSNHNVQESRETTLVAFTFAIVDKQMSQKRFGLDSGPMRLTLAESKGNNGATNPRETSVDGKWHSN</sequence>
<feature type="region of interest" description="Disordered" evidence="1">
    <location>
        <begin position="45"/>
        <end position="71"/>
    </location>
</feature>
<dbReference type="EMBL" id="CCYD01003090">
    <property type="protein sequence ID" value="CEG49554.1"/>
    <property type="molecule type" value="Genomic_DNA"/>
</dbReference>
<evidence type="ECO:0000256" key="1">
    <source>
        <dbReference type="SAM" id="MobiDB-lite"/>
    </source>
</evidence>
<organism evidence="2 3">
    <name type="scientific">Plasmopara halstedii</name>
    <name type="common">Downy mildew of sunflower</name>
    <dbReference type="NCBI Taxonomy" id="4781"/>
    <lineage>
        <taxon>Eukaryota</taxon>
        <taxon>Sar</taxon>
        <taxon>Stramenopiles</taxon>
        <taxon>Oomycota</taxon>
        <taxon>Peronosporomycetes</taxon>
        <taxon>Peronosporales</taxon>
        <taxon>Peronosporaceae</taxon>
        <taxon>Plasmopara</taxon>
    </lineage>
</organism>
<proteinExistence type="predicted"/>
<dbReference type="AlphaFoldDB" id="A0A0P1B557"/>
<accession>A0A0P1B557</accession>
<keyword evidence="3" id="KW-1185">Reference proteome</keyword>
<reference evidence="3" key="1">
    <citation type="submission" date="2014-09" db="EMBL/GenBank/DDBJ databases">
        <authorList>
            <person name="Sharma Rahul"/>
            <person name="Thines Marco"/>
        </authorList>
    </citation>
    <scope>NUCLEOTIDE SEQUENCE [LARGE SCALE GENOMIC DNA]</scope>
</reference>
<name>A0A0P1B557_PLAHL</name>
<feature type="compositionally biased region" description="Polar residues" evidence="1">
    <location>
        <begin position="51"/>
        <end position="61"/>
    </location>
</feature>
<evidence type="ECO:0000313" key="2">
    <source>
        <dbReference type="EMBL" id="CEG49554.1"/>
    </source>
</evidence>
<dbReference type="Proteomes" id="UP000054928">
    <property type="component" value="Unassembled WGS sequence"/>
</dbReference>
<dbReference type="RefSeq" id="XP_024585923.1">
    <property type="nucleotide sequence ID" value="XM_024720755.1"/>
</dbReference>
<evidence type="ECO:0000313" key="3">
    <source>
        <dbReference type="Proteomes" id="UP000054928"/>
    </source>
</evidence>